<keyword evidence="2" id="KW-1185">Reference proteome</keyword>
<evidence type="ECO:0000313" key="1">
    <source>
        <dbReference type="EMBL" id="KAH8515086.1"/>
    </source>
</evidence>
<dbReference type="Proteomes" id="UP000807159">
    <property type="component" value="Chromosome 2"/>
</dbReference>
<dbReference type="AlphaFoldDB" id="A0A8T2ZCP6"/>
<evidence type="ECO:0000313" key="2">
    <source>
        <dbReference type="Proteomes" id="UP000807159"/>
    </source>
</evidence>
<accession>A0A8T2ZCP6</accession>
<proteinExistence type="predicted"/>
<comment type="caution">
    <text evidence="1">The sequence shown here is derived from an EMBL/GenBank/DDBJ whole genome shotgun (WGS) entry which is preliminary data.</text>
</comment>
<reference evidence="1" key="1">
    <citation type="journal article" date="2021" name="J. Hered.">
        <title>Genome Assembly of Salicaceae Populus deltoides (Eastern Cottonwood) I-69 Based on Nanopore Sequencing and Hi-C Technologies.</title>
        <authorList>
            <person name="Bai S."/>
            <person name="Wu H."/>
            <person name="Zhang J."/>
            <person name="Pan Z."/>
            <person name="Zhao W."/>
            <person name="Li Z."/>
            <person name="Tong C."/>
        </authorList>
    </citation>
    <scope>NUCLEOTIDE SEQUENCE</scope>
    <source>
        <tissue evidence="1">Leaf</tissue>
    </source>
</reference>
<dbReference type="EMBL" id="JACEGQ020000002">
    <property type="protein sequence ID" value="KAH8515086.1"/>
    <property type="molecule type" value="Genomic_DNA"/>
</dbReference>
<protein>
    <submittedName>
        <fullName evidence="1">Uncharacterized protein</fullName>
    </submittedName>
</protein>
<gene>
    <name evidence="1" type="ORF">H0E87_003805</name>
</gene>
<name>A0A8T2ZCP6_POPDE</name>
<organism evidence="1 2">
    <name type="scientific">Populus deltoides</name>
    <name type="common">Eastern poplar</name>
    <name type="synonym">Eastern cottonwood</name>
    <dbReference type="NCBI Taxonomy" id="3696"/>
    <lineage>
        <taxon>Eukaryota</taxon>
        <taxon>Viridiplantae</taxon>
        <taxon>Streptophyta</taxon>
        <taxon>Embryophyta</taxon>
        <taxon>Tracheophyta</taxon>
        <taxon>Spermatophyta</taxon>
        <taxon>Magnoliopsida</taxon>
        <taxon>eudicotyledons</taxon>
        <taxon>Gunneridae</taxon>
        <taxon>Pentapetalae</taxon>
        <taxon>rosids</taxon>
        <taxon>fabids</taxon>
        <taxon>Malpighiales</taxon>
        <taxon>Salicaceae</taxon>
        <taxon>Saliceae</taxon>
        <taxon>Populus</taxon>
    </lineage>
</organism>
<sequence length="119" mass="14017">MKDMVKVDNEWRWEEFARLLPMQVLMAITSHPVPCKQAEDDTIFWHNSASGEFTMVTWMLSNLSSMHVSREDQRWELAFRVTVWHPLKAMNLRIFTDQALSTYSTVKAIKCMVEEIEHA</sequence>